<dbReference type="Proteomes" id="UP000014500">
    <property type="component" value="Unassembled WGS sequence"/>
</dbReference>
<reference evidence="12" key="2">
    <citation type="submission" date="2015-02" db="UniProtKB">
        <authorList>
            <consortium name="EnsemblMetazoa"/>
        </authorList>
    </citation>
    <scope>IDENTIFICATION</scope>
</reference>
<reference evidence="13" key="1">
    <citation type="submission" date="2011-05" db="EMBL/GenBank/DDBJ databases">
        <authorList>
            <person name="Richards S.R."/>
            <person name="Qu J."/>
            <person name="Jiang H."/>
            <person name="Jhangiani S.N."/>
            <person name="Agravi P."/>
            <person name="Goodspeed R."/>
            <person name="Gross S."/>
            <person name="Mandapat C."/>
            <person name="Jackson L."/>
            <person name="Mathew T."/>
            <person name="Pu L."/>
            <person name="Thornton R."/>
            <person name="Saada N."/>
            <person name="Wilczek-Boney K.B."/>
            <person name="Lee S."/>
            <person name="Kovar C."/>
            <person name="Wu Y."/>
            <person name="Scherer S.E."/>
            <person name="Worley K.C."/>
            <person name="Muzny D.M."/>
            <person name="Gibbs R."/>
        </authorList>
    </citation>
    <scope>NUCLEOTIDE SEQUENCE</scope>
    <source>
        <strain evidence="13">Brora</strain>
    </source>
</reference>
<evidence type="ECO:0000256" key="8">
    <source>
        <dbReference type="ARBA" id="ARBA00023163"/>
    </source>
</evidence>
<evidence type="ECO:0000256" key="7">
    <source>
        <dbReference type="ARBA" id="ARBA00023015"/>
    </source>
</evidence>
<evidence type="ECO:0000259" key="11">
    <source>
        <dbReference type="PROSITE" id="PS51134"/>
    </source>
</evidence>
<dbReference type="HOGENOM" id="CLU_113924_1_0_1"/>
<evidence type="ECO:0000313" key="13">
    <source>
        <dbReference type="Proteomes" id="UP000014500"/>
    </source>
</evidence>
<dbReference type="eggNOG" id="KOG1598">
    <property type="taxonomic scope" value="Eukaryota"/>
</dbReference>
<keyword evidence="4" id="KW-0677">Repeat</keyword>
<dbReference type="Pfam" id="PF08271">
    <property type="entry name" value="Zn_Ribbon_TF"/>
    <property type="match status" value="1"/>
</dbReference>
<dbReference type="Gene3D" id="2.20.25.10">
    <property type="match status" value="1"/>
</dbReference>
<protein>
    <recommendedName>
        <fullName evidence="11">TFIIB-type domain-containing protein</fullName>
    </recommendedName>
</protein>
<dbReference type="Pfam" id="PF00382">
    <property type="entry name" value="TFIIB"/>
    <property type="match status" value="1"/>
</dbReference>
<sequence length="229" mass="24630">MSSLTCPHCGGSEIDTDPARGNSVCTNCGSVLEENIIVSEVQFEETGRGGSAAVGQYVTCDGKGISAIGGFHHGLNKESKMVTLQIGRKLIADLAGTLHLKKTYYVDTAFNFFKMAVTKRFTRGRIRSHVVAACLYIVCRTEEAPPAVMLLDISDIIQMEGVTRAIGKEFGIILRQYPPQPLQLDLNLIISSAAARPVQPEAHNKNSFVHTKLNAVTTTSIAPLVTAIG</sequence>
<dbReference type="GO" id="GO:0000126">
    <property type="term" value="C:transcription factor TFIIIB complex"/>
    <property type="evidence" value="ECO:0007669"/>
    <property type="project" value="TreeGrafter"/>
</dbReference>
<dbReference type="SUPFAM" id="SSF57783">
    <property type="entry name" value="Zinc beta-ribbon"/>
    <property type="match status" value="1"/>
</dbReference>
<dbReference type="SUPFAM" id="SSF47954">
    <property type="entry name" value="Cyclin-like"/>
    <property type="match status" value="1"/>
</dbReference>
<dbReference type="GO" id="GO:0017025">
    <property type="term" value="F:TBP-class protein binding"/>
    <property type="evidence" value="ECO:0007669"/>
    <property type="project" value="InterPro"/>
</dbReference>
<dbReference type="GO" id="GO:0008270">
    <property type="term" value="F:zinc ion binding"/>
    <property type="evidence" value="ECO:0007669"/>
    <property type="project" value="UniProtKB-KW"/>
</dbReference>
<evidence type="ECO:0000256" key="2">
    <source>
        <dbReference type="ARBA" id="ARBA00010857"/>
    </source>
</evidence>
<dbReference type="PROSITE" id="PS51134">
    <property type="entry name" value="ZF_TFIIB"/>
    <property type="match status" value="1"/>
</dbReference>
<keyword evidence="7" id="KW-0805">Transcription regulation</keyword>
<dbReference type="PANTHER" id="PTHR11618">
    <property type="entry name" value="TRANSCRIPTION INITIATION FACTOR IIB-RELATED"/>
    <property type="match status" value="1"/>
</dbReference>
<evidence type="ECO:0000313" key="12">
    <source>
        <dbReference type="EnsemblMetazoa" id="SMAR000646-PA"/>
    </source>
</evidence>
<keyword evidence="3" id="KW-0479">Metal-binding</keyword>
<keyword evidence="9" id="KW-0539">Nucleus</keyword>
<dbReference type="GO" id="GO:0000995">
    <property type="term" value="F:RNA polymerase III general transcription initiation factor activity"/>
    <property type="evidence" value="ECO:0007669"/>
    <property type="project" value="TreeGrafter"/>
</dbReference>
<keyword evidence="8" id="KW-0804">Transcription</keyword>
<evidence type="ECO:0000256" key="5">
    <source>
        <dbReference type="ARBA" id="ARBA00022771"/>
    </source>
</evidence>
<comment type="similarity">
    <text evidence="2">Belongs to the TFIIB family.</text>
</comment>
<dbReference type="Gene3D" id="1.10.472.10">
    <property type="entry name" value="Cyclin-like"/>
    <property type="match status" value="1"/>
</dbReference>
<name>T1IIF0_STRMM</name>
<dbReference type="InterPro" id="IPR036915">
    <property type="entry name" value="Cyclin-like_sf"/>
</dbReference>
<dbReference type="GO" id="GO:0001006">
    <property type="term" value="F:RNA polymerase III type 3 promoter sequence-specific DNA binding"/>
    <property type="evidence" value="ECO:0007669"/>
    <property type="project" value="TreeGrafter"/>
</dbReference>
<dbReference type="InterPro" id="IPR000812">
    <property type="entry name" value="TFIIB"/>
</dbReference>
<dbReference type="InterPro" id="IPR013150">
    <property type="entry name" value="TFIIB_cyclin"/>
</dbReference>
<feature type="domain" description="TFIIB-type" evidence="11">
    <location>
        <begin position="2"/>
        <end position="33"/>
    </location>
</feature>
<dbReference type="PRINTS" id="PR00685">
    <property type="entry name" value="TIFACTORIIB"/>
</dbReference>
<dbReference type="InterPro" id="IPR013137">
    <property type="entry name" value="Znf_TFIIB"/>
</dbReference>
<evidence type="ECO:0000256" key="3">
    <source>
        <dbReference type="ARBA" id="ARBA00022723"/>
    </source>
</evidence>
<dbReference type="GO" id="GO:0097550">
    <property type="term" value="C:transcription preinitiation complex"/>
    <property type="evidence" value="ECO:0007669"/>
    <property type="project" value="TreeGrafter"/>
</dbReference>
<keyword evidence="13" id="KW-1185">Reference proteome</keyword>
<dbReference type="FunFam" id="2.20.25.10:FF:000012">
    <property type="entry name" value="Putative transcription factor IIIB 90 kDa subunit"/>
    <property type="match status" value="1"/>
</dbReference>
<dbReference type="STRING" id="126957.T1IIF0"/>
<evidence type="ECO:0000256" key="1">
    <source>
        <dbReference type="ARBA" id="ARBA00004123"/>
    </source>
</evidence>
<evidence type="ECO:0000256" key="6">
    <source>
        <dbReference type="ARBA" id="ARBA00022833"/>
    </source>
</evidence>
<dbReference type="GO" id="GO:0005634">
    <property type="term" value="C:nucleus"/>
    <property type="evidence" value="ECO:0007669"/>
    <property type="project" value="UniProtKB-SubCell"/>
</dbReference>
<comment type="subcellular location">
    <subcellularLocation>
        <location evidence="1">Nucleus</location>
    </subcellularLocation>
</comment>
<dbReference type="GO" id="GO:0070897">
    <property type="term" value="P:transcription preinitiation complex assembly"/>
    <property type="evidence" value="ECO:0007669"/>
    <property type="project" value="InterPro"/>
</dbReference>
<dbReference type="PANTHER" id="PTHR11618:SF4">
    <property type="entry name" value="TRANSCRIPTION FACTOR IIIB 90 KDA SUBUNIT"/>
    <property type="match status" value="1"/>
</dbReference>
<dbReference type="PhylomeDB" id="T1IIF0"/>
<evidence type="ECO:0000256" key="4">
    <source>
        <dbReference type="ARBA" id="ARBA00022737"/>
    </source>
</evidence>
<dbReference type="EnsemblMetazoa" id="SMAR000646-RA">
    <property type="protein sequence ID" value="SMAR000646-PA"/>
    <property type="gene ID" value="SMAR000646"/>
</dbReference>
<dbReference type="EMBL" id="AFFK01014262">
    <property type="status" value="NOT_ANNOTATED_CDS"/>
    <property type="molecule type" value="Genomic_DNA"/>
</dbReference>
<accession>T1IIF0</accession>
<evidence type="ECO:0000256" key="9">
    <source>
        <dbReference type="ARBA" id="ARBA00023242"/>
    </source>
</evidence>
<proteinExistence type="inferred from homology"/>
<keyword evidence="5 10" id="KW-0863">Zinc-finger</keyword>
<keyword evidence="6" id="KW-0862">Zinc</keyword>
<organism evidence="12 13">
    <name type="scientific">Strigamia maritima</name>
    <name type="common">European centipede</name>
    <name type="synonym">Geophilus maritimus</name>
    <dbReference type="NCBI Taxonomy" id="126957"/>
    <lineage>
        <taxon>Eukaryota</taxon>
        <taxon>Metazoa</taxon>
        <taxon>Ecdysozoa</taxon>
        <taxon>Arthropoda</taxon>
        <taxon>Myriapoda</taxon>
        <taxon>Chilopoda</taxon>
        <taxon>Pleurostigmophora</taxon>
        <taxon>Geophilomorpha</taxon>
        <taxon>Linotaeniidae</taxon>
        <taxon>Strigamia</taxon>
    </lineage>
</organism>
<dbReference type="OMA" id="CIDTACN"/>
<dbReference type="AlphaFoldDB" id="T1IIF0"/>
<evidence type="ECO:0000256" key="10">
    <source>
        <dbReference type="PROSITE-ProRule" id="PRU00469"/>
    </source>
</evidence>